<dbReference type="Proteomes" id="UP000051491">
    <property type="component" value="Unassembled WGS sequence"/>
</dbReference>
<proteinExistence type="predicted"/>
<gene>
    <name evidence="2" type="ORF">IV43_GL000433</name>
</gene>
<protein>
    <submittedName>
        <fullName evidence="2">Glycosyltransferase</fullName>
    </submittedName>
</protein>
<dbReference type="AlphaFoldDB" id="A0A0R2JZZ9"/>
<dbReference type="GO" id="GO:0016772">
    <property type="term" value="F:transferase activity, transferring phosphorus-containing groups"/>
    <property type="evidence" value="ECO:0007669"/>
    <property type="project" value="InterPro"/>
</dbReference>
<feature type="domain" description="Stealth protein CR2 conserved region 2" evidence="1">
    <location>
        <begin position="37"/>
        <end position="136"/>
    </location>
</feature>
<evidence type="ECO:0000259" key="1">
    <source>
        <dbReference type="Pfam" id="PF11380"/>
    </source>
</evidence>
<sequence length="328" mass="38796">MLDEDIDVVIPWVDNTDPIWRDKAKQYIDLTDLDGERFRDYGTIKYAIRSVEYNMPWVHQIFLVTAGQKPSWFVESPKIKIINHDEFIPHEFLPTFSSIVITMFMHLIPEISEKFIVLNDDMFVVNSTKVSDYFRDGLPNDFYIERPTYPLFLNDYYVFNSLYAINQAFSKRDNLTKNLTKKFNFKYGLINNTISLFLSVFRPYLGFYSAHSAQPYLKTSFEECWRLFYDELHQAASHPTRNRLDVTDWLIRYYQLASSKFQASNPRKHKYFELGLMDDNSFKDALYNKKYLDICINDASIKDDSLDLPDKMIDALSKKFNQPSTCEL</sequence>
<evidence type="ECO:0000313" key="2">
    <source>
        <dbReference type="EMBL" id="KRN79581.1"/>
    </source>
</evidence>
<evidence type="ECO:0000313" key="3">
    <source>
        <dbReference type="Proteomes" id="UP000051491"/>
    </source>
</evidence>
<accession>A0A0R2JZZ9</accession>
<name>A0A0R2JZZ9_9LACO</name>
<dbReference type="PANTHER" id="PTHR47452">
    <property type="entry name" value="PUTATIVE-RELATED"/>
    <property type="match status" value="1"/>
</dbReference>
<organism evidence="2 3">
    <name type="scientific">Ligilactobacillus acidipiscis</name>
    <dbReference type="NCBI Taxonomy" id="89059"/>
    <lineage>
        <taxon>Bacteria</taxon>
        <taxon>Bacillati</taxon>
        <taxon>Bacillota</taxon>
        <taxon>Bacilli</taxon>
        <taxon>Lactobacillales</taxon>
        <taxon>Lactobacillaceae</taxon>
        <taxon>Ligilactobacillus</taxon>
    </lineage>
</organism>
<dbReference type="EMBL" id="JQBK01000134">
    <property type="protein sequence ID" value="KRN79581.1"/>
    <property type="molecule type" value="Genomic_DNA"/>
</dbReference>
<dbReference type="OrthoDB" id="9776077at2"/>
<keyword evidence="2" id="KW-0808">Transferase</keyword>
<dbReference type="Pfam" id="PF11380">
    <property type="entry name" value="Stealth_CR2"/>
    <property type="match status" value="1"/>
</dbReference>
<dbReference type="InterPro" id="IPR021520">
    <property type="entry name" value="Stealth_CR2"/>
</dbReference>
<reference evidence="2 3" key="1">
    <citation type="journal article" date="2015" name="Genome Announc.">
        <title>Expanding the biotechnology potential of lactobacilli through comparative genomics of 213 strains and associated genera.</title>
        <authorList>
            <person name="Sun Z."/>
            <person name="Harris H.M."/>
            <person name="McCann A."/>
            <person name="Guo C."/>
            <person name="Argimon S."/>
            <person name="Zhang W."/>
            <person name="Yang X."/>
            <person name="Jeffery I.B."/>
            <person name="Cooney J.C."/>
            <person name="Kagawa T.F."/>
            <person name="Liu W."/>
            <person name="Song Y."/>
            <person name="Salvetti E."/>
            <person name="Wrobel A."/>
            <person name="Rasinkangas P."/>
            <person name="Parkhill J."/>
            <person name="Rea M.C."/>
            <person name="O'Sullivan O."/>
            <person name="Ritari J."/>
            <person name="Douillard F.P."/>
            <person name="Paul Ross R."/>
            <person name="Yang R."/>
            <person name="Briner A.E."/>
            <person name="Felis G.E."/>
            <person name="de Vos W.M."/>
            <person name="Barrangou R."/>
            <person name="Klaenhammer T.R."/>
            <person name="Caufield P.W."/>
            <person name="Cui Y."/>
            <person name="Zhang H."/>
            <person name="O'Toole P.W."/>
        </authorList>
    </citation>
    <scope>NUCLEOTIDE SEQUENCE [LARGE SCALE GENOMIC DNA]</scope>
    <source>
        <strain evidence="2 3">DSM 15353</strain>
    </source>
</reference>
<dbReference type="PANTHER" id="PTHR47452:SF2">
    <property type="entry name" value="GLYCOSYLTRANSFERASE"/>
    <property type="match status" value="1"/>
</dbReference>
<dbReference type="PATRIC" id="fig|89059.3.peg.442"/>
<comment type="caution">
    <text evidence="2">The sequence shown here is derived from an EMBL/GenBank/DDBJ whole genome shotgun (WGS) entry which is preliminary data.</text>
</comment>
<dbReference type="InterPro" id="IPR053362">
    <property type="entry name" value="RPS_phosphotransferase_WefF"/>
</dbReference>
<dbReference type="RefSeq" id="WP_010495932.1">
    <property type="nucleotide sequence ID" value="NZ_JQBK01000134.1"/>
</dbReference>